<keyword evidence="1" id="KW-0732">Signal</keyword>
<dbReference type="EMBL" id="RCCI01000004">
    <property type="protein sequence ID" value="RLJ68345.1"/>
    <property type="molecule type" value="Genomic_DNA"/>
</dbReference>
<evidence type="ECO:0000256" key="1">
    <source>
        <dbReference type="SAM" id="SignalP"/>
    </source>
</evidence>
<accession>A0A497XM17</accession>
<dbReference type="InterPro" id="IPR003787">
    <property type="entry name" value="Sulphur_relay_DsrE/F-like"/>
</dbReference>
<keyword evidence="3" id="KW-1185">Reference proteome</keyword>
<organism evidence="2 3">
    <name type="scientific">Sulfurisoma sediminicola</name>
    <dbReference type="NCBI Taxonomy" id="1381557"/>
    <lineage>
        <taxon>Bacteria</taxon>
        <taxon>Pseudomonadati</taxon>
        <taxon>Pseudomonadota</taxon>
        <taxon>Betaproteobacteria</taxon>
        <taxon>Nitrosomonadales</taxon>
        <taxon>Sterolibacteriaceae</taxon>
        <taxon>Sulfurisoma</taxon>
    </lineage>
</organism>
<dbReference type="AlphaFoldDB" id="A0A497XM17"/>
<feature type="chain" id="PRO_5019747674" evidence="1">
    <location>
        <begin position="24"/>
        <end position="150"/>
    </location>
</feature>
<dbReference type="PANTHER" id="PTHR37691:SF1">
    <property type="entry name" value="BLR3518 PROTEIN"/>
    <property type="match status" value="1"/>
</dbReference>
<comment type="caution">
    <text evidence="2">The sequence shown here is derived from an EMBL/GenBank/DDBJ whole genome shotgun (WGS) entry which is preliminary data.</text>
</comment>
<sequence length="150" mass="15906">MSIVTTLRRLGALLLLGTLAAYAATSSAGSAKDPVKVVYHLNLGLEQAADALRNIGNHLSADPTARIVVVSHAKGIDFLLPGAKDANGNTFTSRVEDLSLKGVEFRVCNFTLESRKIDPKTVHPDAKIVPSGVAEVARLQAQEGFAYVKP</sequence>
<dbReference type="OrthoDB" id="8776505at2"/>
<evidence type="ECO:0000313" key="3">
    <source>
        <dbReference type="Proteomes" id="UP000268908"/>
    </source>
</evidence>
<gene>
    <name evidence="2" type="ORF">DFR35_0905</name>
</gene>
<reference evidence="2 3" key="1">
    <citation type="submission" date="2018-10" db="EMBL/GenBank/DDBJ databases">
        <title>Genomic Encyclopedia of Type Strains, Phase IV (KMG-IV): sequencing the most valuable type-strain genomes for metagenomic binning, comparative biology and taxonomic classification.</title>
        <authorList>
            <person name="Goeker M."/>
        </authorList>
    </citation>
    <scope>NUCLEOTIDE SEQUENCE [LARGE SCALE GENOMIC DNA]</scope>
    <source>
        <strain evidence="2 3">DSM 26916</strain>
    </source>
</reference>
<feature type="signal peptide" evidence="1">
    <location>
        <begin position="1"/>
        <end position="23"/>
    </location>
</feature>
<dbReference type="PANTHER" id="PTHR37691">
    <property type="entry name" value="BLR3518 PROTEIN"/>
    <property type="match status" value="1"/>
</dbReference>
<dbReference type="SUPFAM" id="SSF75169">
    <property type="entry name" value="DsrEFH-like"/>
    <property type="match status" value="1"/>
</dbReference>
<dbReference type="RefSeq" id="WP_121240256.1">
    <property type="nucleotide sequence ID" value="NZ_BHVV01000002.1"/>
</dbReference>
<dbReference type="Proteomes" id="UP000268908">
    <property type="component" value="Unassembled WGS sequence"/>
</dbReference>
<name>A0A497XM17_9PROT</name>
<protein>
    <submittedName>
        <fullName evidence="2">Uncharacterized protein</fullName>
    </submittedName>
</protein>
<dbReference type="InterPro" id="IPR027396">
    <property type="entry name" value="DsrEFH-like"/>
</dbReference>
<dbReference type="Pfam" id="PF02635">
    <property type="entry name" value="DsrE"/>
    <property type="match status" value="1"/>
</dbReference>
<dbReference type="Gene3D" id="3.40.1260.10">
    <property type="entry name" value="DsrEFH-like"/>
    <property type="match status" value="1"/>
</dbReference>
<evidence type="ECO:0000313" key="2">
    <source>
        <dbReference type="EMBL" id="RLJ68345.1"/>
    </source>
</evidence>
<proteinExistence type="predicted"/>